<organism evidence="8 9">
    <name type="scientific">Pogonophryne albipinna</name>
    <dbReference type="NCBI Taxonomy" id="1090488"/>
    <lineage>
        <taxon>Eukaryota</taxon>
        <taxon>Metazoa</taxon>
        <taxon>Chordata</taxon>
        <taxon>Craniata</taxon>
        <taxon>Vertebrata</taxon>
        <taxon>Euteleostomi</taxon>
        <taxon>Actinopterygii</taxon>
        <taxon>Neopterygii</taxon>
        <taxon>Teleostei</taxon>
        <taxon>Neoteleostei</taxon>
        <taxon>Acanthomorphata</taxon>
        <taxon>Eupercaria</taxon>
        <taxon>Perciformes</taxon>
        <taxon>Notothenioidei</taxon>
        <taxon>Pogonophryne</taxon>
    </lineage>
</organism>
<accession>A0AAD6BPD1</accession>
<evidence type="ECO:0000259" key="7">
    <source>
        <dbReference type="Pfam" id="PF05236"/>
    </source>
</evidence>
<dbReference type="PROSITE" id="PS51090">
    <property type="entry name" value="CORTACTIN"/>
    <property type="match status" value="2"/>
</dbReference>
<dbReference type="CDD" id="cd08045">
    <property type="entry name" value="HFD_TAF4"/>
    <property type="match status" value="1"/>
</dbReference>
<keyword evidence="3" id="KW-0805">Transcription regulation</keyword>
<protein>
    <recommendedName>
        <fullName evidence="7">Transcription initiation factor TFIID component TAF4 C-terminal domain-containing protein</fullName>
    </recommendedName>
</protein>
<evidence type="ECO:0000256" key="4">
    <source>
        <dbReference type="ARBA" id="ARBA00023163"/>
    </source>
</evidence>
<dbReference type="InterPro" id="IPR007900">
    <property type="entry name" value="TAF4_C"/>
</dbReference>
<dbReference type="PANTHER" id="PTHR15138">
    <property type="entry name" value="TRANSCRIPTION INITIATION FACTOR TFIID SUBUNIT 4"/>
    <property type="match status" value="1"/>
</dbReference>
<dbReference type="Pfam" id="PF02218">
    <property type="entry name" value="HS1_rep"/>
    <property type="match status" value="2"/>
</dbReference>
<comment type="subcellular location">
    <subcellularLocation>
        <location evidence="1">Nucleus</location>
    </subcellularLocation>
</comment>
<feature type="region of interest" description="Disordered" evidence="6">
    <location>
        <begin position="1"/>
        <end position="134"/>
    </location>
</feature>
<dbReference type="GO" id="GO:0005669">
    <property type="term" value="C:transcription factor TFIID complex"/>
    <property type="evidence" value="ECO:0007669"/>
    <property type="project" value="InterPro"/>
</dbReference>
<evidence type="ECO:0000256" key="1">
    <source>
        <dbReference type="ARBA" id="ARBA00004123"/>
    </source>
</evidence>
<dbReference type="GO" id="GO:0003677">
    <property type="term" value="F:DNA binding"/>
    <property type="evidence" value="ECO:0007669"/>
    <property type="project" value="TreeGrafter"/>
</dbReference>
<keyword evidence="9" id="KW-1185">Reference proteome</keyword>
<evidence type="ECO:0000256" key="5">
    <source>
        <dbReference type="ARBA" id="ARBA00023242"/>
    </source>
</evidence>
<feature type="compositionally biased region" description="Acidic residues" evidence="6">
    <location>
        <begin position="17"/>
        <end position="31"/>
    </location>
</feature>
<dbReference type="SUPFAM" id="SSF47113">
    <property type="entry name" value="Histone-fold"/>
    <property type="match status" value="1"/>
</dbReference>
<dbReference type="GO" id="GO:0046982">
    <property type="term" value="F:protein heterodimerization activity"/>
    <property type="evidence" value="ECO:0007669"/>
    <property type="project" value="InterPro"/>
</dbReference>
<dbReference type="EMBL" id="JAPTMU010000002">
    <property type="protein sequence ID" value="KAJ4947573.1"/>
    <property type="molecule type" value="Genomic_DNA"/>
</dbReference>
<gene>
    <name evidence="8" type="ORF">JOQ06_009608</name>
</gene>
<keyword evidence="5" id="KW-0539">Nucleus</keyword>
<dbReference type="Pfam" id="PF05236">
    <property type="entry name" value="TAF4"/>
    <property type="match status" value="1"/>
</dbReference>
<keyword evidence="4" id="KW-0804">Transcription</keyword>
<dbReference type="PANTHER" id="PTHR15138:SF22">
    <property type="entry name" value="TAFH DOMAIN-CONTAINING PROTEIN"/>
    <property type="match status" value="1"/>
</dbReference>
<reference evidence="8" key="1">
    <citation type="submission" date="2022-11" db="EMBL/GenBank/DDBJ databases">
        <title>Chromosome-level genome of Pogonophryne albipinna.</title>
        <authorList>
            <person name="Jo E."/>
        </authorList>
    </citation>
    <scope>NUCLEOTIDE SEQUENCE</scope>
    <source>
        <strain evidence="8">SGF0006</strain>
        <tissue evidence="8">Muscle</tissue>
    </source>
</reference>
<feature type="compositionally biased region" description="Basic and acidic residues" evidence="6">
    <location>
        <begin position="51"/>
        <end position="80"/>
    </location>
</feature>
<evidence type="ECO:0000313" key="9">
    <source>
        <dbReference type="Proteomes" id="UP001219934"/>
    </source>
</evidence>
<dbReference type="GO" id="GO:0016251">
    <property type="term" value="F:RNA polymerase II general transcription initiation factor activity"/>
    <property type="evidence" value="ECO:0007669"/>
    <property type="project" value="TreeGrafter"/>
</dbReference>
<feature type="domain" description="Transcription initiation factor TFIID component TAF4 C-terminal" evidence="7">
    <location>
        <begin position="179"/>
        <end position="265"/>
    </location>
</feature>
<evidence type="ECO:0000313" key="8">
    <source>
        <dbReference type="EMBL" id="KAJ4947573.1"/>
    </source>
</evidence>
<dbReference type="GO" id="GO:0006367">
    <property type="term" value="P:transcription initiation at RNA polymerase II promoter"/>
    <property type="evidence" value="ECO:0007669"/>
    <property type="project" value="TreeGrafter"/>
</dbReference>
<name>A0AAD6BPD1_9TELE</name>
<dbReference type="AlphaFoldDB" id="A0AAD6BPD1"/>
<comment type="similarity">
    <text evidence="2">Belongs to the TAF4 family.</text>
</comment>
<feature type="compositionally biased region" description="Polar residues" evidence="6">
    <location>
        <begin position="1"/>
        <end position="12"/>
    </location>
</feature>
<feature type="region of interest" description="Disordered" evidence="6">
    <location>
        <begin position="294"/>
        <end position="328"/>
    </location>
</feature>
<proteinExistence type="inferred from homology"/>
<evidence type="ECO:0000256" key="6">
    <source>
        <dbReference type="SAM" id="MobiDB-lite"/>
    </source>
</evidence>
<dbReference type="Gene3D" id="1.10.20.10">
    <property type="entry name" value="Histone, subunit A"/>
    <property type="match status" value="1"/>
</dbReference>
<dbReference type="Proteomes" id="UP001219934">
    <property type="component" value="Unassembled WGS sequence"/>
</dbReference>
<dbReference type="InterPro" id="IPR045144">
    <property type="entry name" value="TAF4"/>
</dbReference>
<evidence type="ECO:0000256" key="2">
    <source>
        <dbReference type="ARBA" id="ARBA00006178"/>
    </source>
</evidence>
<sequence>MWRASAGQSVKVAQQDDGADDWETDPDFENDVSEREQRWGAKTVEGSGHQESIDINRLREAVSTEHTSLRKKEQDTEPKASDGYGGKFGVQQGPHGQGERESKDRTSAVGHDYQSKLSKHCSQTDTSKGFGGKFGVQADRVDQSAVGFEYTGKTEKHASQKGDFFQFDERLAVAQPGRSSKKFGVTEVPDGAVTFISHAAQSRLRTVVEKVSCIAQQRLDSCKDEEGYEQSADVRSQLRFFEQLERMEKQRKDEQEREILLKAAKAPGLGAPLSGRSEGGDAWGEQVMPVAALPFVNSPSSRSRQEDPEQARLKQKAKEVSCSGDHYP</sequence>
<dbReference type="InterPro" id="IPR009072">
    <property type="entry name" value="Histone-fold"/>
</dbReference>
<dbReference type="InterPro" id="IPR003134">
    <property type="entry name" value="Hs1_Cortactin"/>
</dbReference>
<evidence type="ECO:0000256" key="3">
    <source>
        <dbReference type="ARBA" id="ARBA00023015"/>
    </source>
</evidence>
<feature type="compositionally biased region" description="Basic and acidic residues" evidence="6">
    <location>
        <begin position="303"/>
        <end position="319"/>
    </location>
</feature>
<comment type="caution">
    <text evidence="8">The sequence shown here is derived from an EMBL/GenBank/DDBJ whole genome shotgun (WGS) entry which is preliminary data.</text>
</comment>
<feature type="compositionally biased region" description="Basic and acidic residues" evidence="6">
    <location>
        <begin position="97"/>
        <end position="106"/>
    </location>
</feature>